<comment type="caution">
    <text evidence="1">The sequence shown here is derived from an EMBL/GenBank/DDBJ whole genome shotgun (WGS) entry which is preliminary data.</text>
</comment>
<evidence type="ECO:0000313" key="1">
    <source>
        <dbReference type="EMBL" id="KAJ9108562.1"/>
    </source>
</evidence>
<accession>A0ACC2WA99</accession>
<reference evidence="1" key="1">
    <citation type="submission" date="2023-04" db="EMBL/GenBank/DDBJ databases">
        <title>Draft Genome sequencing of Naganishia species isolated from polar environments using Oxford Nanopore Technology.</title>
        <authorList>
            <person name="Leo P."/>
            <person name="Venkateswaran K."/>
        </authorList>
    </citation>
    <scope>NUCLEOTIDE SEQUENCE</scope>
    <source>
        <strain evidence="1">MNA-CCFEE 5261</strain>
    </source>
</reference>
<dbReference type="Proteomes" id="UP001241377">
    <property type="component" value="Unassembled WGS sequence"/>
</dbReference>
<sequence length="124" mass="13427">MKFFDITALVSALAVVLSPVTYAISGGYWPVSTPSSAEPWVIGAANSVVWGMGGELGIAEFDIQLHNFNKSIMTGFLLIAQNVPVKKWASGSKKVSFDLCLDTSIEYMDVWGLWQASGHAKPMK</sequence>
<organism evidence="1 2">
    <name type="scientific">Naganishia cerealis</name>
    <dbReference type="NCBI Taxonomy" id="610337"/>
    <lineage>
        <taxon>Eukaryota</taxon>
        <taxon>Fungi</taxon>
        <taxon>Dikarya</taxon>
        <taxon>Basidiomycota</taxon>
        <taxon>Agaricomycotina</taxon>
        <taxon>Tremellomycetes</taxon>
        <taxon>Filobasidiales</taxon>
        <taxon>Filobasidiaceae</taxon>
        <taxon>Naganishia</taxon>
    </lineage>
</organism>
<name>A0ACC2WA99_9TREE</name>
<evidence type="ECO:0000313" key="2">
    <source>
        <dbReference type="Proteomes" id="UP001241377"/>
    </source>
</evidence>
<protein>
    <submittedName>
        <fullName evidence="1">Uncharacterized protein</fullName>
    </submittedName>
</protein>
<proteinExistence type="predicted"/>
<keyword evidence="2" id="KW-1185">Reference proteome</keyword>
<dbReference type="EMBL" id="JASBWR010000019">
    <property type="protein sequence ID" value="KAJ9108562.1"/>
    <property type="molecule type" value="Genomic_DNA"/>
</dbReference>
<gene>
    <name evidence="1" type="ORF">QFC19_002278</name>
</gene>